<dbReference type="InterPro" id="IPR029021">
    <property type="entry name" value="Prot-tyrosine_phosphatase-like"/>
</dbReference>
<feature type="domain" description="Tyrosine specific protein phosphatases" evidence="8">
    <location>
        <begin position="393"/>
        <end position="467"/>
    </location>
</feature>
<keyword evidence="4" id="KW-0904">Protein phosphatase</keyword>
<dbReference type="InterPro" id="IPR008356">
    <property type="entry name" value="Tyr_Pase_KIM-con"/>
</dbReference>
<dbReference type="Proteomes" id="UP000009022">
    <property type="component" value="Unassembled WGS sequence"/>
</dbReference>
<dbReference type="GO" id="GO:0007165">
    <property type="term" value="P:signal transduction"/>
    <property type="evidence" value="ECO:0000318"/>
    <property type="project" value="GO_Central"/>
</dbReference>
<dbReference type="GeneID" id="6757617"/>
<dbReference type="KEGG" id="tad:TRIADDRAFT_60483"/>
<organism evidence="9 10">
    <name type="scientific">Trichoplax adhaerens</name>
    <name type="common">Trichoplax reptans</name>
    <dbReference type="NCBI Taxonomy" id="10228"/>
    <lineage>
        <taxon>Eukaryota</taxon>
        <taxon>Metazoa</taxon>
        <taxon>Placozoa</taxon>
        <taxon>Uniplacotomia</taxon>
        <taxon>Trichoplacea</taxon>
        <taxon>Trichoplacidae</taxon>
        <taxon>Trichoplax</taxon>
    </lineage>
</organism>
<dbReference type="SMART" id="SM00404">
    <property type="entry name" value="PTPc_motif"/>
    <property type="match status" value="1"/>
</dbReference>
<keyword evidence="6" id="KW-0472">Membrane</keyword>
<dbReference type="PROSITE" id="PS50055">
    <property type="entry name" value="TYR_PHOSPHATASE_PTP"/>
    <property type="match status" value="1"/>
</dbReference>
<dbReference type="GO" id="GO:0005886">
    <property type="term" value="C:plasma membrane"/>
    <property type="evidence" value="ECO:0000318"/>
    <property type="project" value="GO_Central"/>
</dbReference>
<dbReference type="CTD" id="6757617"/>
<evidence type="ECO:0000313" key="10">
    <source>
        <dbReference type="Proteomes" id="UP000009022"/>
    </source>
</evidence>
<name>B3S8C0_TRIAD</name>
<sequence>MATVLSTETAEIGISSSAVEEEMPVSSVIPSPPATEITITEYPNLPSFLPIYVSIRLAMNLETFEANKQEFKDNIAAYLNDNFNETFSNESVIIMNISRIATTNQRAGNDEVIVNFYITNDFAARSVNPTLTKFIGNWLLKLFQDRNDALLGPAFSGKLLQVSLILSNRVADGVVIAVTLSAFAAAILLIAFLYWRSSQTNSQMDKSVLAERLRSGSALRLEFDEIPTMVSSNAELPANIERKNRFINVVPNKLSRVNLRPILGDVTSEYINANYVRGYLGKPRSYIATQAPLTNTVTDFWRMIWENNVKVILMATALDINGSSQCSQYWPLDDEVGASIKADSFLITLHDRVIYDTYIISTLNLQNNKRESIYIKHYWYTKWPADNFPSDEESTVNLLLNIREELKELDSPLVVHCNNGIGRTGVLLAVDTCMRSYDDCRKVDIKKCVERVREDRGGCVQTFDQYLYIYKGSLRIWKSAAMEEQ</sequence>
<dbReference type="PROSITE" id="PS00383">
    <property type="entry name" value="TYR_PHOSPHATASE_1"/>
    <property type="match status" value="1"/>
</dbReference>
<keyword evidence="2" id="KW-0597">Phosphoprotein</keyword>
<dbReference type="GO" id="GO:0019901">
    <property type="term" value="F:protein kinase binding"/>
    <property type="evidence" value="ECO:0000318"/>
    <property type="project" value="GO_Central"/>
</dbReference>
<evidence type="ECO:0000313" key="9">
    <source>
        <dbReference type="EMBL" id="EDV21074.1"/>
    </source>
</evidence>
<dbReference type="InParanoid" id="B3S8C0"/>
<dbReference type="GO" id="GO:0005829">
    <property type="term" value="C:cytosol"/>
    <property type="evidence" value="ECO:0000318"/>
    <property type="project" value="GO_Central"/>
</dbReference>
<dbReference type="Gene3D" id="3.90.190.10">
    <property type="entry name" value="Protein tyrosine phosphatase superfamily"/>
    <property type="match status" value="1"/>
</dbReference>
<dbReference type="PANTHER" id="PTHR46198:SF4">
    <property type="entry name" value="PROTEIN-TYROSINE-PHOSPHATASE"/>
    <property type="match status" value="1"/>
</dbReference>
<dbReference type="HOGENOM" id="CLU_563020_0_0_1"/>
<gene>
    <name evidence="9" type="ORF">TRIADDRAFT_60483</name>
</gene>
<proteinExistence type="predicted"/>
<dbReference type="Pfam" id="PF00102">
    <property type="entry name" value="Y_phosphatase"/>
    <property type="match status" value="1"/>
</dbReference>
<dbReference type="EC" id="3.1.3.48" evidence="1"/>
<dbReference type="PhylomeDB" id="B3S8C0"/>
<feature type="active site" description="Phosphocysteine intermediate" evidence="5">
    <location>
        <position position="417"/>
    </location>
</feature>
<dbReference type="InterPro" id="IPR003595">
    <property type="entry name" value="Tyr_Pase_cat"/>
</dbReference>
<dbReference type="eggNOG" id="KOG0789">
    <property type="taxonomic scope" value="Eukaryota"/>
</dbReference>
<feature type="domain" description="Tyrosine-protein phosphatase" evidence="7">
    <location>
        <begin position="243"/>
        <end position="476"/>
    </location>
</feature>
<dbReference type="InterPro" id="IPR000242">
    <property type="entry name" value="PTP_cat"/>
</dbReference>
<accession>B3S8C0</accession>
<dbReference type="FunCoup" id="B3S8C0">
    <property type="interactions" value="765"/>
</dbReference>
<evidence type="ECO:0000259" key="7">
    <source>
        <dbReference type="PROSITE" id="PS50055"/>
    </source>
</evidence>
<dbReference type="RefSeq" id="XP_002116404.1">
    <property type="nucleotide sequence ID" value="XM_002116368.1"/>
</dbReference>
<dbReference type="SMART" id="SM00194">
    <property type="entry name" value="PTPc"/>
    <property type="match status" value="1"/>
</dbReference>
<dbReference type="InterPro" id="IPR000387">
    <property type="entry name" value="Tyr_Pase_dom"/>
</dbReference>
<evidence type="ECO:0000256" key="6">
    <source>
        <dbReference type="SAM" id="Phobius"/>
    </source>
</evidence>
<protein>
    <recommendedName>
        <fullName evidence="1">protein-tyrosine-phosphatase</fullName>
        <ecNumber evidence="1">3.1.3.48</ecNumber>
    </recommendedName>
</protein>
<evidence type="ECO:0000256" key="2">
    <source>
        <dbReference type="ARBA" id="ARBA00022553"/>
    </source>
</evidence>
<dbReference type="STRING" id="10228.B3S8C0"/>
<dbReference type="PRINTS" id="PR00700">
    <property type="entry name" value="PRTYPHPHTASE"/>
</dbReference>
<dbReference type="PANTHER" id="PTHR46198">
    <property type="entry name" value="PROTEIN-TYROSINE-PHOSPHATASE"/>
    <property type="match status" value="1"/>
</dbReference>
<evidence type="ECO:0000256" key="5">
    <source>
        <dbReference type="PIRSR" id="PIRSR608356-50"/>
    </source>
</evidence>
<dbReference type="CDD" id="cd00047">
    <property type="entry name" value="PTPc"/>
    <property type="match status" value="1"/>
</dbReference>
<evidence type="ECO:0000256" key="4">
    <source>
        <dbReference type="ARBA" id="ARBA00022912"/>
    </source>
</evidence>
<dbReference type="InterPro" id="IPR016130">
    <property type="entry name" value="Tyr_Pase_AS"/>
</dbReference>
<keyword evidence="6" id="KW-1133">Transmembrane helix</keyword>
<evidence type="ECO:0000256" key="3">
    <source>
        <dbReference type="ARBA" id="ARBA00022801"/>
    </source>
</evidence>
<feature type="transmembrane region" description="Helical" evidence="6">
    <location>
        <begin position="174"/>
        <end position="195"/>
    </location>
</feature>
<dbReference type="OrthoDB" id="10057603at2759"/>
<dbReference type="EMBL" id="DS985255">
    <property type="protein sequence ID" value="EDV21074.1"/>
    <property type="molecule type" value="Genomic_DNA"/>
</dbReference>
<evidence type="ECO:0000259" key="8">
    <source>
        <dbReference type="PROSITE" id="PS50056"/>
    </source>
</evidence>
<dbReference type="PROSITE" id="PS50056">
    <property type="entry name" value="TYR_PHOSPHATASE_2"/>
    <property type="match status" value="1"/>
</dbReference>
<dbReference type="AlphaFoldDB" id="B3S8C0"/>
<evidence type="ECO:0000256" key="1">
    <source>
        <dbReference type="ARBA" id="ARBA00013064"/>
    </source>
</evidence>
<dbReference type="SUPFAM" id="SSF52799">
    <property type="entry name" value="(Phosphotyrosine protein) phosphatases II"/>
    <property type="match status" value="1"/>
</dbReference>
<keyword evidence="3" id="KW-0378">Hydrolase</keyword>
<keyword evidence="10" id="KW-1185">Reference proteome</keyword>
<dbReference type="GO" id="GO:0030054">
    <property type="term" value="C:cell junction"/>
    <property type="evidence" value="ECO:0000318"/>
    <property type="project" value="GO_Central"/>
</dbReference>
<reference evidence="9 10" key="1">
    <citation type="journal article" date="2008" name="Nature">
        <title>The Trichoplax genome and the nature of placozoans.</title>
        <authorList>
            <person name="Srivastava M."/>
            <person name="Begovic E."/>
            <person name="Chapman J."/>
            <person name="Putnam N.H."/>
            <person name="Hellsten U."/>
            <person name="Kawashima T."/>
            <person name="Kuo A."/>
            <person name="Mitros T."/>
            <person name="Salamov A."/>
            <person name="Carpenter M.L."/>
            <person name="Signorovitch A.Y."/>
            <person name="Moreno M.A."/>
            <person name="Kamm K."/>
            <person name="Grimwood J."/>
            <person name="Schmutz J."/>
            <person name="Shapiro H."/>
            <person name="Grigoriev I.V."/>
            <person name="Buss L.W."/>
            <person name="Schierwater B."/>
            <person name="Dellaporta S.L."/>
            <person name="Rokhsar D.S."/>
        </authorList>
    </citation>
    <scope>NUCLEOTIDE SEQUENCE [LARGE SCALE GENOMIC DNA]</scope>
    <source>
        <strain evidence="9 10">Grell-BS-1999</strain>
    </source>
</reference>
<keyword evidence="6" id="KW-0812">Transmembrane</keyword>
<dbReference type="GO" id="GO:0004725">
    <property type="term" value="F:protein tyrosine phosphatase activity"/>
    <property type="evidence" value="ECO:0000318"/>
    <property type="project" value="GO_Central"/>
</dbReference>